<gene>
    <name evidence="1" type="ORF">Bca52824_055255</name>
</gene>
<sequence length="98" mass="10862">MFIAPSSSCWAKEIRDGGPKQLGTELVTVILSQGRDEHRITTKLKPQSSMSLRRRFCQLGKLVSRSSAEKQGLATTELRLDGEKKLSTLELNSVKSKS</sequence>
<evidence type="ECO:0000313" key="1">
    <source>
        <dbReference type="EMBL" id="KAG2284035.1"/>
    </source>
</evidence>
<reference evidence="1 2" key="1">
    <citation type="submission" date="2020-02" db="EMBL/GenBank/DDBJ databases">
        <authorList>
            <person name="Ma Q."/>
            <person name="Huang Y."/>
            <person name="Song X."/>
            <person name="Pei D."/>
        </authorList>
    </citation>
    <scope>NUCLEOTIDE SEQUENCE [LARGE SCALE GENOMIC DNA]</scope>
    <source>
        <strain evidence="1">Sxm20200214</strain>
        <tissue evidence="1">Leaf</tissue>
    </source>
</reference>
<evidence type="ECO:0000313" key="2">
    <source>
        <dbReference type="Proteomes" id="UP000886595"/>
    </source>
</evidence>
<dbReference type="Proteomes" id="UP000886595">
    <property type="component" value="Unassembled WGS sequence"/>
</dbReference>
<name>A0A8X7RBE2_BRACI</name>
<keyword evidence="2" id="KW-1185">Reference proteome</keyword>
<dbReference type="EMBL" id="JAAMPC010000011">
    <property type="protein sequence ID" value="KAG2284035.1"/>
    <property type="molecule type" value="Genomic_DNA"/>
</dbReference>
<proteinExistence type="predicted"/>
<organism evidence="1 2">
    <name type="scientific">Brassica carinata</name>
    <name type="common">Ethiopian mustard</name>
    <name type="synonym">Abyssinian cabbage</name>
    <dbReference type="NCBI Taxonomy" id="52824"/>
    <lineage>
        <taxon>Eukaryota</taxon>
        <taxon>Viridiplantae</taxon>
        <taxon>Streptophyta</taxon>
        <taxon>Embryophyta</taxon>
        <taxon>Tracheophyta</taxon>
        <taxon>Spermatophyta</taxon>
        <taxon>Magnoliopsida</taxon>
        <taxon>eudicotyledons</taxon>
        <taxon>Gunneridae</taxon>
        <taxon>Pentapetalae</taxon>
        <taxon>rosids</taxon>
        <taxon>malvids</taxon>
        <taxon>Brassicales</taxon>
        <taxon>Brassicaceae</taxon>
        <taxon>Brassiceae</taxon>
        <taxon>Brassica</taxon>
    </lineage>
</organism>
<protein>
    <submittedName>
        <fullName evidence="1">Uncharacterized protein</fullName>
    </submittedName>
</protein>
<comment type="caution">
    <text evidence="1">The sequence shown here is derived from an EMBL/GenBank/DDBJ whole genome shotgun (WGS) entry which is preliminary data.</text>
</comment>
<dbReference type="AlphaFoldDB" id="A0A8X7RBE2"/>
<accession>A0A8X7RBE2</accession>